<proteinExistence type="predicted"/>
<dbReference type="Proteomes" id="UP000255355">
    <property type="component" value="Unassembled WGS sequence"/>
</dbReference>
<evidence type="ECO:0000313" key="5">
    <source>
        <dbReference type="Proteomes" id="UP000255355"/>
    </source>
</evidence>
<dbReference type="OrthoDB" id="7061549at2"/>
<dbReference type="PANTHER" id="PTHR11712:SF336">
    <property type="entry name" value="3-OXOACYL-[ACYL-CARRIER-PROTEIN] SYNTHASE, MITOCHONDRIAL"/>
    <property type="match status" value="1"/>
</dbReference>
<comment type="pathway">
    <text evidence="1">Lipid metabolism; mycolic acid biosynthesis.</text>
</comment>
<dbReference type="Pfam" id="PF00109">
    <property type="entry name" value="ketoacyl-synt"/>
    <property type="match status" value="1"/>
</dbReference>
<dbReference type="InterPro" id="IPR000794">
    <property type="entry name" value="Beta-ketoacyl_synthase"/>
</dbReference>
<dbReference type="SUPFAM" id="SSF53901">
    <property type="entry name" value="Thiolase-like"/>
    <property type="match status" value="2"/>
</dbReference>
<dbReference type="InterPro" id="IPR016039">
    <property type="entry name" value="Thiolase-like"/>
</dbReference>
<evidence type="ECO:0000259" key="3">
    <source>
        <dbReference type="Pfam" id="PF00109"/>
    </source>
</evidence>
<dbReference type="EMBL" id="QQAZ01000013">
    <property type="protein sequence ID" value="RDI45258.1"/>
    <property type="molecule type" value="Genomic_DNA"/>
</dbReference>
<sequence>MIATAPLAITGCGVVSPAGTGMERLAELLDGPAVTAAAPAPVDSDTPDGESYPPISVHMVPEIALADHVGRKGTRRLDRMVGHALIASRLALASAGRSDEAAPRSRTGVAVGTSTGSIRSLTEIATDTLTQDEPYNIAPSRFPNTVLNSCAGQIAIWNSLGGVNSTLAGGHVSSTSALRFAHNAIRHNHATSMLVGGIEELSPQLAWAWHRSGVLRADASLGEGCALLVAEHPEVVGDRRVLAELLGTEVGYFGSQPRRTSIARGLAARIERLLARGGVSAAEIDVVSLGGGSQIGVRGIEEQAVRIALGFMPERSRITDVLGECFSAGGALQAAALLARWDGERRPSERHALVTSLGRDGTAGCFLLRRTG</sequence>
<organism evidence="4 5">
    <name type="scientific">Nocardia mexicana</name>
    <dbReference type="NCBI Taxonomy" id="279262"/>
    <lineage>
        <taxon>Bacteria</taxon>
        <taxon>Bacillati</taxon>
        <taxon>Actinomycetota</taxon>
        <taxon>Actinomycetes</taxon>
        <taxon>Mycobacteriales</taxon>
        <taxon>Nocardiaceae</taxon>
        <taxon>Nocardia</taxon>
    </lineage>
</organism>
<protein>
    <submittedName>
        <fullName evidence="4">3-oxoacyl-[acyl-carrier-protein] synthase II</fullName>
    </submittedName>
</protein>
<feature type="domain" description="Beta-ketoacyl synthase-like N-terminal" evidence="3">
    <location>
        <begin position="6"/>
        <end position="218"/>
    </location>
</feature>
<comment type="caution">
    <text evidence="4">The sequence shown here is derived from an EMBL/GenBank/DDBJ whole genome shotgun (WGS) entry which is preliminary data.</text>
</comment>
<reference evidence="4 5" key="1">
    <citation type="submission" date="2018-07" db="EMBL/GenBank/DDBJ databases">
        <title>Genomic Encyclopedia of Type Strains, Phase IV (KMG-IV): sequencing the most valuable type-strain genomes for metagenomic binning, comparative biology and taxonomic classification.</title>
        <authorList>
            <person name="Goeker M."/>
        </authorList>
    </citation>
    <scope>NUCLEOTIDE SEQUENCE [LARGE SCALE GENOMIC DNA]</scope>
    <source>
        <strain evidence="4 5">DSM 44952</strain>
    </source>
</reference>
<dbReference type="AlphaFoldDB" id="A0A370GNF8"/>
<dbReference type="STRING" id="1210089.GCA_001613165_03051"/>
<dbReference type="RefSeq" id="WP_068019867.1">
    <property type="nucleotide sequence ID" value="NZ_QQAZ01000013.1"/>
</dbReference>
<gene>
    <name evidence="4" type="ORF">DFR68_11327</name>
</gene>
<dbReference type="GO" id="GO:0006633">
    <property type="term" value="P:fatty acid biosynthetic process"/>
    <property type="evidence" value="ECO:0007669"/>
    <property type="project" value="TreeGrafter"/>
</dbReference>
<dbReference type="PANTHER" id="PTHR11712">
    <property type="entry name" value="POLYKETIDE SYNTHASE-RELATED"/>
    <property type="match status" value="1"/>
</dbReference>
<evidence type="ECO:0000256" key="2">
    <source>
        <dbReference type="ARBA" id="ARBA00022679"/>
    </source>
</evidence>
<keyword evidence="2" id="KW-0808">Transferase</keyword>
<dbReference type="GO" id="GO:0004315">
    <property type="term" value="F:3-oxoacyl-[acyl-carrier-protein] synthase activity"/>
    <property type="evidence" value="ECO:0007669"/>
    <property type="project" value="TreeGrafter"/>
</dbReference>
<evidence type="ECO:0000313" key="4">
    <source>
        <dbReference type="EMBL" id="RDI45258.1"/>
    </source>
</evidence>
<evidence type="ECO:0000256" key="1">
    <source>
        <dbReference type="ARBA" id="ARBA00004796"/>
    </source>
</evidence>
<keyword evidence="5" id="KW-1185">Reference proteome</keyword>
<dbReference type="UniPathway" id="UPA00915"/>
<dbReference type="InterPro" id="IPR014030">
    <property type="entry name" value="Ketoacyl_synth_N"/>
</dbReference>
<dbReference type="Gene3D" id="3.40.47.10">
    <property type="match status" value="1"/>
</dbReference>
<name>A0A370GNF8_9NOCA</name>
<accession>A0A370GNF8</accession>